<dbReference type="EMBL" id="CM044705">
    <property type="protein sequence ID" value="KAI5663739.1"/>
    <property type="molecule type" value="Genomic_DNA"/>
</dbReference>
<proteinExistence type="predicted"/>
<name>A0ACC0AT67_CATRO</name>
<dbReference type="Proteomes" id="UP001060085">
    <property type="component" value="Linkage Group LG05"/>
</dbReference>
<evidence type="ECO:0000313" key="2">
    <source>
        <dbReference type="Proteomes" id="UP001060085"/>
    </source>
</evidence>
<gene>
    <name evidence="1" type="ORF">M9H77_23062</name>
</gene>
<sequence length="125" mass="14469">MEQIQTTIAKLSKKMEKEKQGGEVLSKIGGHRNGGWKLDGGIEKTDEGESKRGKRGWERRKGKLVAVGGAMWWLQRRDEEFWWWYSEFGEAEERKMVTRGRFWNDGAVEVYIGEGEGKFSIRSRG</sequence>
<keyword evidence="2" id="KW-1185">Reference proteome</keyword>
<reference evidence="2" key="1">
    <citation type="journal article" date="2023" name="Nat. Plants">
        <title>Single-cell RNA sequencing provides a high-resolution roadmap for understanding the multicellular compartmentation of specialized metabolism.</title>
        <authorList>
            <person name="Sun S."/>
            <person name="Shen X."/>
            <person name="Li Y."/>
            <person name="Li Y."/>
            <person name="Wang S."/>
            <person name="Li R."/>
            <person name="Zhang H."/>
            <person name="Shen G."/>
            <person name="Guo B."/>
            <person name="Wei J."/>
            <person name="Xu J."/>
            <person name="St-Pierre B."/>
            <person name="Chen S."/>
            <person name="Sun C."/>
        </authorList>
    </citation>
    <scope>NUCLEOTIDE SEQUENCE [LARGE SCALE GENOMIC DNA]</scope>
</reference>
<organism evidence="1 2">
    <name type="scientific">Catharanthus roseus</name>
    <name type="common">Madagascar periwinkle</name>
    <name type="synonym">Vinca rosea</name>
    <dbReference type="NCBI Taxonomy" id="4058"/>
    <lineage>
        <taxon>Eukaryota</taxon>
        <taxon>Viridiplantae</taxon>
        <taxon>Streptophyta</taxon>
        <taxon>Embryophyta</taxon>
        <taxon>Tracheophyta</taxon>
        <taxon>Spermatophyta</taxon>
        <taxon>Magnoliopsida</taxon>
        <taxon>eudicotyledons</taxon>
        <taxon>Gunneridae</taxon>
        <taxon>Pentapetalae</taxon>
        <taxon>asterids</taxon>
        <taxon>lamiids</taxon>
        <taxon>Gentianales</taxon>
        <taxon>Apocynaceae</taxon>
        <taxon>Rauvolfioideae</taxon>
        <taxon>Vinceae</taxon>
        <taxon>Catharanthinae</taxon>
        <taxon>Catharanthus</taxon>
    </lineage>
</organism>
<accession>A0ACC0AT67</accession>
<protein>
    <submittedName>
        <fullName evidence="1">Uncharacterized protein</fullName>
    </submittedName>
</protein>
<evidence type="ECO:0000313" key="1">
    <source>
        <dbReference type="EMBL" id="KAI5663739.1"/>
    </source>
</evidence>
<comment type="caution">
    <text evidence="1">The sequence shown here is derived from an EMBL/GenBank/DDBJ whole genome shotgun (WGS) entry which is preliminary data.</text>
</comment>